<organism evidence="2 3">
    <name type="scientific">Strongyloides venezuelensis</name>
    <name type="common">Threadworm</name>
    <dbReference type="NCBI Taxonomy" id="75913"/>
    <lineage>
        <taxon>Eukaryota</taxon>
        <taxon>Metazoa</taxon>
        <taxon>Ecdysozoa</taxon>
        <taxon>Nematoda</taxon>
        <taxon>Chromadorea</taxon>
        <taxon>Rhabditida</taxon>
        <taxon>Tylenchina</taxon>
        <taxon>Panagrolaimomorpha</taxon>
        <taxon>Strongyloidoidea</taxon>
        <taxon>Strongyloididae</taxon>
        <taxon>Strongyloides</taxon>
    </lineage>
</organism>
<sequence>MFQHASSLGLITSKLSSQSSSLTINDCDEKLVKRIEALYRFPKATFFTGISNSNTTIEVQFDIRQGDTLNPTLFILLLEIILKNAHYDLDDYFKKEESNLIKVMIDGTPTVNFKLEFADDIVIYTYDQMLTEKVAQVIEYYARKTGLELNENKTKMMATQYKKKRRVLSMNLKGDNNDFNERAKATWRAKFKNKELLNRVDYKNKLKIYNCIIRLATLYSIEFMRPTIMIINKFVSLEKKVLYSIFKKEIYPIKCIKYIILDRLEKTKEPFDVYVEKEWKRPVGRP</sequence>
<dbReference type="Proteomes" id="UP000035680">
    <property type="component" value="Unassembled WGS sequence"/>
</dbReference>
<evidence type="ECO:0000313" key="2">
    <source>
        <dbReference type="Proteomes" id="UP000035680"/>
    </source>
</evidence>
<dbReference type="PANTHER" id="PTHR47027:SF20">
    <property type="entry name" value="REVERSE TRANSCRIPTASE-LIKE PROTEIN WITH RNA-DIRECTED DNA POLYMERASE DOMAIN"/>
    <property type="match status" value="1"/>
</dbReference>
<evidence type="ECO:0000259" key="1">
    <source>
        <dbReference type="PROSITE" id="PS50878"/>
    </source>
</evidence>
<protein>
    <submittedName>
        <fullName evidence="3">Reverse transcriptase domain-containing protein</fullName>
    </submittedName>
</protein>
<feature type="domain" description="Reverse transcriptase" evidence="1">
    <location>
        <begin position="1"/>
        <end position="172"/>
    </location>
</feature>
<dbReference type="Pfam" id="PF00078">
    <property type="entry name" value="RVT_1"/>
    <property type="match status" value="1"/>
</dbReference>
<proteinExistence type="predicted"/>
<dbReference type="PANTHER" id="PTHR47027">
    <property type="entry name" value="REVERSE TRANSCRIPTASE DOMAIN-CONTAINING PROTEIN"/>
    <property type="match status" value="1"/>
</dbReference>
<accession>A0A0K0FTV8</accession>
<keyword evidence="2" id="KW-1185">Reference proteome</keyword>
<dbReference type="AlphaFoldDB" id="A0A0K0FTV8"/>
<dbReference type="STRING" id="75913.A0A0K0FTV8"/>
<dbReference type="WBParaSite" id="SVE_1577000.1">
    <property type="protein sequence ID" value="SVE_1577000.1"/>
    <property type="gene ID" value="SVE_1577000"/>
</dbReference>
<name>A0A0K0FTV8_STRVS</name>
<reference evidence="3" key="2">
    <citation type="submission" date="2015-08" db="UniProtKB">
        <authorList>
            <consortium name="WormBaseParasite"/>
        </authorList>
    </citation>
    <scope>IDENTIFICATION</scope>
</reference>
<reference evidence="2" key="1">
    <citation type="submission" date="2014-07" db="EMBL/GenBank/DDBJ databases">
        <authorList>
            <person name="Martin A.A"/>
            <person name="De Silva N."/>
        </authorList>
    </citation>
    <scope>NUCLEOTIDE SEQUENCE</scope>
</reference>
<dbReference type="PROSITE" id="PS50878">
    <property type="entry name" value="RT_POL"/>
    <property type="match status" value="1"/>
</dbReference>
<dbReference type="InterPro" id="IPR000477">
    <property type="entry name" value="RT_dom"/>
</dbReference>
<evidence type="ECO:0000313" key="3">
    <source>
        <dbReference type="WBParaSite" id="SVE_1577000.1"/>
    </source>
</evidence>